<keyword evidence="2" id="KW-0472">Membrane</keyword>
<dbReference type="InterPro" id="IPR023155">
    <property type="entry name" value="Cyt_c-552/4"/>
</dbReference>
<evidence type="ECO:0000313" key="5">
    <source>
        <dbReference type="EMBL" id="SDH57801.1"/>
    </source>
</evidence>
<dbReference type="OrthoDB" id="9788513at2"/>
<dbReference type="AlphaFoldDB" id="A0A1G8DJP8"/>
<dbReference type="Pfam" id="PF11783">
    <property type="entry name" value="Cytochrome_cB"/>
    <property type="match status" value="1"/>
</dbReference>
<proteinExistence type="predicted"/>
<gene>
    <name evidence="5" type="ORF">SAMN05421742_10836</name>
</gene>
<dbReference type="GO" id="GO:0016491">
    <property type="term" value="F:oxidoreductase activity"/>
    <property type="evidence" value="ECO:0007669"/>
    <property type="project" value="TreeGrafter"/>
</dbReference>
<keyword evidence="1 3" id="KW-0732">Signal</keyword>
<dbReference type="RefSeq" id="WP_092620434.1">
    <property type="nucleotide sequence ID" value="NZ_FNCV01000008.1"/>
</dbReference>
<evidence type="ECO:0000256" key="3">
    <source>
        <dbReference type="SAM" id="SignalP"/>
    </source>
</evidence>
<keyword evidence="2" id="KW-0812">Transmembrane</keyword>
<protein>
    <submittedName>
        <fullName evidence="5">Octaheme c-type cytochrome, tetrathionate reductase family</fullName>
    </submittedName>
</protein>
<sequence length="529" mass="57639">MPYRVTLALLVGLILAAPGAAWASGTKSTADHGKFEQLKGPFKSGPEVTAACLECHTEAASQLHKTTHWSWAFISPITGEELGKRNVVNNFCVATATNWPRCTSCHIGYGWDDDSFDLSQETAVDCLVCHDTTGTYKKYPAGAGHPAYVDKTFPPNNPNGEMFEAVDLGKVARSVGRTGRDTCGACHFTGGGGNGVKHGDMDTSLIDPPRALDVHMSPDGEGFTCATCHNPDGHDVPGSRYAPTARDTAGFDTPSAVYKSHATCESCHGTEAHAAHPKLNDHTDKVACQTCHIPEYARGGFKTKMWWDWSTAGTKVDGQKVVKDADGYPLHDVKKGDFRWQANVVPEYFWFDGRIDYTLLNETIDPQGVVEINSFSGGPHDPTARIWPFKVMRGRQPIDAEKNILAVPHLFGQDEDAFWGGGKFDWNKALRAGLRERGVDYSGSHAFVESAYYWPITHMVAPKEDAVGCNECHTTDGRLASLSGFYMPGRDSIDWLSKLGWASVALALAAVTGHALIRVFFALFHKVSQ</sequence>
<evidence type="ECO:0000313" key="6">
    <source>
        <dbReference type="Proteomes" id="UP000217076"/>
    </source>
</evidence>
<feature type="signal peptide" evidence="3">
    <location>
        <begin position="1"/>
        <end position="23"/>
    </location>
</feature>
<dbReference type="CDD" id="cd08168">
    <property type="entry name" value="Cytochrom_C3"/>
    <property type="match status" value="1"/>
</dbReference>
<dbReference type="Proteomes" id="UP000217076">
    <property type="component" value="Unassembled WGS sequence"/>
</dbReference>
<dbReference type="SUPFAM" id="SSF48695">
    <property type="entry name" value="Multiheme cytochromes"/>
    <property type="match status" value="1"/>
</dbReference>
<dbReference type="NCBIfam" id="TIGR04315">
    <property type="entry name" value="octaheme_Shew"/>
    <property type="match status" value="1"/>
</dbReference>
<dbReference type="PANTHER" id="PTHR35038:SF5">
    <property type="entry name" value="CYTOCHROME C-TYPE PROTEIN NRFB"/>
    <property type="match status" value="1"/>
</dbReference>
<dbReference type="EMBL" id="FNCV01000008">
    <property type="protein sequence ID" value="SDH57801.1"/>
    <property type="molecule type" value="Genomic_DNA"/>
</dbReference>
<feature type="domain" description="Cytochrome c-552/4" evidence="4">
    <location>
        <begin position="51"/>
        <end position="130"/>
    </location>
</feature>
<dbReference type="STRING" id="83401.SAMN05421742_10836"/>
<dbReference type="Pfam" id="PF13435">
    <property type="entry name" value="Cytochrome_C554"/>
    <property type="match status" value="1"/>
</dbReference>
<keyword evidence="6" id="KW-1185">Reference proteome</keyword>
<dbReference type="InterPro" id="IPR051829">
    <property type="entry name" value="Multiheme_Cytochr_ET"/>
</dbReference>
<dbReference type="PANTHER" id="PTHR35038">
    <property type="entry name" value="DISSIMILATORY SULFITE REDUCTASE SIRA"/>
    <property type="match status" value="1"/>
</dbReference>
<accession>A0A1G8DJP8</accession>
<feature type="chain" id="PRO_5011563303" evidence="3">
    <location>
        <begin position="24"/>
        <end position="529"/>
    </location>
</feature>
<dbReference type="PIRSF" id="PIRSF039014">
    <property type="entry name" value="OTR_cyc"/>
    <property type="match status" value="1"/>
</dbReference>
<organism evidence="5 6">
    <name type="scientific">Roseospirillum parvum</name>
    <dbReference type="NCBI Taxonomy" id="83401"/>
    <lineage>
        <taxon>Bacteria</taxon>
        <taxon>Pseudomonadati</taxon>
        <taxon>Pseudomonadota</taxon>
        <taxon>Alphaproteobacteria</taxon>
        <taxon>Rhodospirillales</taxon>
        <taxon>Rhodospirillaceae</taxon>
        <taxon>Roseospirillum</taxon>
    </lineage>
</organism>
<dbReference type="InterPro" id="IPR036280">
    <property type="entry name" value="Multihaem_cyt_sf"/>
</dbReference>
<evidence type="ECO:0000259" key="4">
    <source>
        <dbReference type="Pfam" id="PF13435"/>
    </source>
</evidence>
<keyword evidence="2" id="KW-1133">Transmembrane helix</keyword>
<evidence type="ECO:0000256" key="2">
    <source>
        <dbReference type="SAM" id="Phobius"/>
    </source>
</evidence>
<feature type="transmembrane region" description="Helical" evidence="2">
    <location>
        <begin position="499"/>
        <end position="524"/>
    </location>
</feature>
<dbReference type="Gene3D" id="1.10.1130.10">
    <property type="entry name" value="Flavocytochrome C3, Chain A"/>
    <property type="match status" value="1"/>
</dbReference>
<reference evidence="6" key="1">
    <citation type="submission" date="2016-10" db="EMBL/GenBank/DDBJ databases">
        <authorList>
            <person name="Varghese N."/>
            <person name="Submissions S."/>
        </authorList>
    </citation>
    <scope>NUCLEOTIDE SEQUENCE [LARGE SCALE GENOMIC DNA]</scope>
    <source>
        <strain evidence="6">930I</strain>
    </source>
</reference>
<dbReference type="InterPro" id="IPR024673">
    <property type="entry name" value="Octahem_Cyt_c"/>
</dbReference>
<evidence type="ECO:0000256" key="1">
    <source>
        <dbReference type="ARBA" id="ARBA00022729"/>
    </source>
</evidence>
<name>A0A1G8DJP8_9PROT</name>